<dbReference type="GO" id="GO:0000155">
    <property type="term" value="F:phosphorelay sensor kinase activity"/>
    <property type="evidence" value="ECO:0007669"/>
    <property type="project" value="InterPro"/>
</dbReference>
<dbReference type="Pfam" id="PF00027">
    <property type="entry name" value="cNMP_binding"/>
    <property type="match status" value="1"/>
</dbReference>
<dbReference type="CDD" id="cd00038">
    <property type="entry name" value="CAP_ED"/>
    <property type="match status" value="1"/>
</dbReference>
<accession>X0T2Q7</accession>
<proteinExistence type="predicted"/>
<gene>
    <name evidence="3" type="ORF">S01H1_22250</name>
</gene>
<dbReference type="InterPro" id="IPR018490">
    <property type="entry name" value="cNMP-bd_dom_sf"/>
</dbReference>
<protein>
    <recommendedName>
        <fullName evidence="2">Cyclic nucleotide-binding domain-containing protein</fullName>
    </recommendedName>
</protein>
<reference evidence="3" key="1">
    <citation type="journal article" date="2014" name="Front. Microbiol.">
        <title>High frequency of phylogenetically diverse reductive dehalogenase-homologous genes in deep subseafloor sedimentary metagenomes.</title>
        <authorList>
            <person name="Kawai M."/>
            <person name="Futagami T."/>
            <person name="Toyoda A."/>
            <person name="Takaki Y."/>
            <person name="Nishi S."/>
            <person name="Hori S."/>
            <person name="Arai W."/>
            <person name="Tsubouchi T."/>
            <person name="Morono Y."/>
            <person name="Uchiyama I."/>
            <person name="Ito T."/>
            <person name="Fujiyama A."/>
            <person name="Inagaki F."/>
            <person name="Takami H."/>
        </authorList>
    </citation>
    <scope>NUCLEOTIDE SEQUENCE</scope>
    <source>
        <strain evidence="3">Expedition CK06-06</strain>
    </source>
</reference>
<dbReference type="SUPFAM" id="SSF51206">
    <property type="entry name" value="cAMP-binding domain-like"/>
    <property type="match status" value="1"/>
</dbReference>
<dbReference type="InterPro" id="IPR003661">
    <property type="entry name" value="HisK_dim/P_dom"/>
</dbReference>
<feature type="non-terminal residue" evidence="3">
    <location>
        <position position="212"/>
    </location>
</feature>
<dbReference type="InterPro" id="IPR036097">
    <property type="entry name" value="HisK_dim/P_sf"/>
</dbReference>
<feature type="non-terminal residue" evidence="3">
    <location>
        <position position="1"/>
    </location>
</feature>
<dbReference type="InterPro" id="IPR014710">
    <property type="entry name" value="RmlC-like_jellyroll"/>
</dbReference>
<dbReference type="PANTHER" id="PTHR23011">
    <property type="entry name" value="CYCLIC NUCLEOTIDE-BINDING DOMAIN CONTAINING PROTEIN"/>
    <property type="match status" value="1"/>
</dbReference>
<feature type="coiled-coil region" evidence="1">
    <location>
        <begin position="105"/>
        <end position="135"/>
    </location>
</feature>
<dbReference type="PRINTS" id="PR00103">
    <property type="entry name" value="CAMPKINASE"/>
</dbReference>
<dbReference type="CDD" id="cd00082">
    <property type="entry name" value="HisKA"/>
    <property type="match status" value="1"/>
</dbReference>
<dbReference type="SMART" id="SM00388">
    <property type="entry name" value="HisKA"/>
    <property type="match status" value="1"/>
</dbReference>
<dbReference type="InterPro" id="IPR000595">
    <property type="entry name" value="cNMP-bd_dom"/>
</dbReference>
<comment type="caution">
    <text evidence="3">The sequence shown here is derived from an EMBL/GenBank/DDBJ whole genome shotgun (WGS) entry which is preliminary data.</text>
</comment>
<dbReference type="PROSITE" id="PS00889">
    <property type="entry name" value="CNMP_BINDING_2"/>
    <property type="match status" value="1"/>
</dbReference>
<dbReference type="SUPFAM" id="SSF47384">
    <property type="entry name" value="Homodimeric domain of signal transducing histidine kinase"/>
    <property type="match status" value="1"/>
</dbReference>
<dbReference type="InterPro" id="IPR018488">
    <property type="entry name" value="cNMP-bd_CS"/>
</dbReference>
<evidence type="ECO:0000259" key="2">
    <source>
        <dbReference type="PROSITE" id="PS50042"/>
    </source>
</evidence>
<sequence>DIIFEEGSQADRFYIVADGAVEVWKDYKLPEKDLLAVHEHGHLFGEMALIDELPRSATVLVKEPTRLFYIGRDDFHTIIRDNSKIAISILKSVSDMVRKSNDYFVDNLRERARELEKTNQALREAQEELLLKDRLSTLGKFSSLILHDIRNPLSILRSMAEMIVLNSSERKKVERNAKKIISEADRLNQIASELLDYSRGEIRLNMSIVNLD</sequence>
<dbReference type="PANTHER" id="PTHR23011:SF28">
    <property type="entry name" value="CYCLIC NUCLEOTIDE-BINDING DOMAIN CONTAINING PROTEIN"/>
    <property type="match status" value="1"/>
</dbReference>
<name>X0T2Q7_9ZZZZ</name>
<feature type="domain" description="Cyclic nucleotide-binding" evidence="2">
    <location>
        <begin position="1"/>
        <end position="85"/>
    </location>
</feature>
<evidence type="ECO:0000313" key="3">
    <source>
        <dbReference type="EMBL" id="GAF87504.1"/>
    </source>
</evidence>
<organism evidence="3">
    <name type="scientific">marine sediment metagenome</name>
    <dbReference type="NCBI Taxonomy" id="412755"/>
    <lineage>
        <taxon>unclassified sequences</taxon>
        <taxon>metagenomes</taxon>
        <taxon>ecological metagenomes</taxon>
    </lineage>
</organism>
<dbReference type="Pfam" id="PF00512">
    <property type="entry name" value="HisKA"/>
    <property type="match status" value="1"/>
</dbReference>
<dbReference type="PROSITE" id="PS50042">
    <property type="entry name" value="CNMP_BINDING_3"/>
    <property type="match status" value="1"/>
</dbReference>
<dbReference type="Gene3D" id="1.10.287.130">
    <property type="match status" value="1"/>
</dbReference>
<keyword evidence="1" id="KW-0175">Coiled coil</keyword>
<dbReference type="AlphaFoldDB" id="X0T2Q7"/>
<dbReference type="Gene3D" id="2.60.120.10">
    <property type="entry name" value="Jelly Rolls"/>
    <property type="match status" value="1"/>
</dbReference>
<evidence type="ECO:0000256" key="1">
    <source>
        <dbReference type="SAM" id="Coils"/>
    </source>
</evidence>
<dbReference type="EMBL" id="BARS01012515">
    <property type="protein sequence ID" value="GAF87504.1"/>
    <property type="molecule type" value="Genomic_DNA"/>
</dbReference>